<keyword evidence="2" id="KW-1185">Reference proteome</keyword>
<organism evidence="1 2">
    <name type="scientific">Suillus placidus</name>
    <dbReference type="NCBI Taxonomy" id="48579"/>
    <lineage>
        <taxon>Eukaryota</taxon>
        <taxon>Fungi</taxon>
        <taxon>Dikarya</taxon>
        <taxon>Basidiomycota</taxon>
        <taxon>Agaricomycotina</taxon>
        <taxon>Agaricomycetes</taxon>
        <taxon>Agaricomycetidae</taxon>
        <taxon>Boletales</taxon>
        <taxon>Suillineae</taxon>
        <taxon>Suillaceae</taxon>
        <taxon>Suillus</taxon>
    </lineage>
</organism>
<dbReference type="EMBL" id="JABBWD010000012">
    <property type="protein sequence ID" value="KAG1779330.1"/>
    <property type="molecule type" value="Genomic_DNA"/>
</dbReference>
<protein>
    <submittedName>
        <fullName evidence="1">Uncharacterized protein</fullName>
    </submittedName>
</protein>
<comment type="caution">
    <text evidence="1">The sequence shown here is derived from an EMBL/GenBank/DDBJ whole genome shotgun (WGS) entry which is preliminary data.</text>
</comment>
<name>A0A9P7A053_9AGAM</name>
<gene>
    <name evidence="1" type="ORF">EV702DRAFT_1267212</name>
</gene>
<evidence type="ECO:0000313" key="2">
    <source>
        <dbReference type="Proteomes" id="UP000714275"/>
    </source>
</evidence>
<dbReference type="OrthoDB" id="10670121at2759"/>
<sequence>MVTVLSSITLCETPWGWLRKNVGYGSSTWVVLYAKMHNSPVWSHLAYSLQVLAAQLTSIRMAGAHNRSDLRQTLGSFVDSLRCIPGDHEGVSSESHLQALRLIVHFGQLFSAFLLAQQSNLMEDRLRSSYRCTIKDIASVRSMLATGHSRYAAFCRAEVAKFSLYLWLDTYPVVLLSCVGSQKDNSGSIEPGQPTDFKDT</sequence>
<reference evidence="1" key="1">
    <citation type="journal article" date="2020" name="New Phytol.">
        <title>Comparative genomics reveals dynamic genome evolution in host specialist ectomycorrhizal fungi.</title>
        <authorList>
            <person name="Lofgren L.A."/>
            <person name="Nguyen N.H."/>
            <person name="Vilgalys R."/>
            <person name="Ruytinx J."/>
            <person name="Liao H.L."/>
            <person name="Branco S."/>
            <person name="Kuo A."/>
            <person name="LaButti K."/>
            <person name="Lipzen A."/>
            <person name="Andreopoulos W."/>
            <person name="Pangilinan J."/>
            <person name="Riley R."/>
            <person name="Hundley H."/>
            <person name="Na H."/>
            <person name="Barry K."/>
            <person name="Grigoriev I.V."/>
            <person name="Stajich J.E."/>
            <person name="Kennedy P.G."/>
        </authorList>
    </citation>
    <scope>NUCLEOTIDE SEQUENCE</scope>
    <source>
        <strain evidence="1">DOB743</strain>
    </source>
</reference>
<dbReference type="AlphaFoldDB" id="A0A9P7A053"/>
<evidence type="ECO:0000313" key="1">
    <source>
        <dbReference type="EMBL" id="KAG1779330.1"/>
    </source>
</evidence>
<proteinExistence type="predicted"/>
<accession>A0A9P7A053</accession>
<dbReference type="Proteomes" id="UP000714275">
    <property type="component" value="Unassembled WGS sequence"/>
</dbReference>